<evidence type="ECO:0000313" key="3">
    <source>
        <dbReference type="EMBL" id="GIL38884.1"/>
    </source>
</evidence>
<dbReference type="SUPFAM" id="SSF53474">
    <property type="entry name" value="alpha/beta-Hydrolases"/>
    <property type="match status" value="1"/>
</dbReference>
<dbReference type="InterPro" id="IPR000073">
    <property type="entry name" value="AB_hydrolase_1"/>
</dbReference>
<evidence type="ECO:0000313" key="4">
    <source>
        <dbReference type="Proteomes" id="UP000681075"/>
    </source>
</evidence>
<gene>
    <name evidence="3" type="ORF">TMPK1_11210</name>
</gene>
<keyword evidence="4" id="KW-1185">Reference proteome</keyword>
<dbReference type="InterPro" id="IPR050266">
    <property type="entry name" value="AB_hydrolase_sf"/>
</dbReference>
<name>A0A8S8X8B5_9PROT</name>
<evidence type="ECO:0000259" key="2">
    <source>
        <dbReference type="Pfam" id="PF12697"/>
    </source>
</evidence>
<feature type="domain" description="AB hydrolase-1" evidence="2">
    <location>
        <begin position="52"/>
        <end position="266"/>
    </location>
</feature>
<dbReference type="Proteomes" id="UP000681075">
    <property type="component" value="Unassembled WGS sequence"/>
</dbReference>
<feature type="signal peptide" evidence="1">
    <location>
        <begin position="1"/>
        <end position="20"/>
    </location>
</feature>
<reference evidence="3" key="1">
    <citation type="submission" date="2021-02" db="EMBL/GenBank/DDBJ databases">
        <title>Genome sequence of Rhodospirillales sp. strain TMPK1 isolated from soil.</title>
        <authorList>
            <person name="Nakai R."/>
            <person name="Kusada H."/>
            <person name="Tamaki H."/>
        </authorList>
    </citation>
    <scope>NUCLEOTIDE SEQUENCE</scope>
    <source>
        <strain evidence="3">TMPK1</strain>
    </source>
</reference>
<proteinExistence type="predicted"/>
<evidence type="ECO:0000256" key="1">
    <source>
        <dbReference type="SAM" id="SignalP"/>
    </source>
</evidence>
<protein>
    <recommendedName>
        <fullName evidence="2">AB hydrolase-1 domain-containing protein</fullName>
    </recommendedName>
</protein>
<sequence length="278" mass="29867">MKQILAGALGALLIHGVANAAPSCSRAGAERVNVGDHKIWIETSGAGTPTVLFEAGSGNDSTAWGDIPEKVRAAARVRTVVYDRAGLGKSELQPGPFSIDTTVASLQRALDLCEVRAPVVLVAHSYAGFIAQLMAATDKRIAGVVLVDANLASFFDEAEVKHLLDLYQPQFGELEKAKPDAARVLIPQLLGYGDTVKRVRQVDFPATMPVIDIVAEKSWGETEARNQALRRAHVAFAAASPAREEIFVPGAGHFVWRDKPDVVLDAIKRMVEKVRAAR</sequence>
<keyword evidence="1" id="KW-0732">Signal</keyword>
<dbReference type="RefSeq" id="WP_420241951.1">
    <property type="nucleotide sequence ID" value="NZ_BOPV01000001.1"/>
</dbReference>
<dbReference type="PANTHER" id="PTHR43798">
    <property type="entry name" value="MONOACYLGLYCEROL LIPASE"/>
    <property type="match status" value="1"/>
</dbReference>
<dbReference type="Pfam" id="PF12697">
    <property type="entry name" value="Abhydrolase_6"/>
    <property type="match status" value="1"/>
</dbReference>
<dbReference type="Gene3D" id="3.40.50.1820">
    <property type="entry name" value="alpha/beta hydrolase"/>
    <property type="match status" value="1"/>
</dbReference>
<accession>A0A8S8X8B5</accession>
<dbReference type="PANTHER" id="PTHR43798:SF33">
    <property type="entry name" value="HYDROLASE, PUTATIVE (AFU_ORTHOLOGUE AFUA_2G14860)-RELATED"/>
    <property type="match status" value="1"/>
</dbReference>
<feature type="chain" id="PRO_5035844027" description="AB hydrolase-1 domain-containing protein" evidence="1">
    <location>
        <begin position="21"/>
        <end position="278"/>
    </location>
</feature>
<dbReference type="InterPro" id="IPR029058">
    <property type="entry name" value="AB_hydrolase_fold"/>
</dbReference>
<comment type="caution">
    <text evidence="3">The sequence shown here is derived from an EMBL/GenBank/DDBJ whole genome shotgun (WGS) entry which is preliminary data.</text>
</comment>
<dbReference type="EMBL" id="BOPV01000001">
    <property type="protein sequence ID" value="GIL38884.1"/>
    <property type="molecule type" value="Genomic_DNA"/>
</dbReference>
<dbReference type="GO" id="GO:0016020">
    <property type="term" value="C:membrane"/>
    <property type="evidence" value="ECO:0007669"/>
    <property type="project" value="TreeGrafter"/>
</dbReference>
<dbReference type="AlphaFoldDB" id="A0A8S8X8B5"/>
<organism evidence="3 4">
    <name type="scientific">Roseiterribacter gracilis</name>
    <dbReference type="NCBI Taxonomy" id="2812848"/>
    <lineage>
        <taxon>Bacteria</taxon>
        <taxon>Pseudomonadati</taxon>
        <taxon>Pseudomonadota</taxon>
        <taxon>Alphaproteobacteria</taxon>
        <taxon>Rhodospirillales</taxon>
        <taxon>Roseiterribacteraceae</taxon>
        <taxon>Roseiterribacter</taxon>
    </lineage>
</organism>